<dbReference type="Pfam" id="PF14602">
    <property type="entry name" value="Hexapep_2"/>
    <property type="match status" value="1"/>
</dbReference>
<comment type="caution">
    <text evidence="2">The sequence shown here is derived from an EMBL/GenBank/DDBJ whole genome shotgun (WGS) entry which is preliminary data.</text>
</comment>
<evidence type="ECO:0008006" key="4">
    <source>
        <dbReference type="Google" id="ProtNLM"/>
    </source>
</evidence>
<dbReference type="InterPro" id="IPR001451">
    <property type="entry name" value="Hexapep"/>
</dbReference>
<evidence type="ECO:0000313" key="3">
    <source>
        <dbReference type="Proteomes" id="UP000664096"/>
    </source>
</evidence>
<accession>A0A939EDI5</accession>
<dbReference type="SUPFAM" id="SSF51161">
    <property type="entry name" value="Trimeric LpxA-like enzymes"/>
    <property type="match status" value="1"/>
</dbReference>
<dbReference type="RefSeq" id="WP_207139398.1">
    <property type="nucleotide sequence ID" value="NZ_JAEKJZ010000001.1"/>
</dbReference>
<organism evidence="2 3">
    <name type="scientific">Roseibium aggregatum</name>
    <dbReference type="NCBI Taxonomy" id="187304"/>
    <lineage>
        <taxon>Bacteria</taxon>
        <taxon>Pseudomonadati</taxon>
        <taxon>Pseudomonadota</taxon>
        <taxon>Alphaproteobacteria</taxon>
        <taxon>Hyphomicrobiales</taxon>
        <taxon>Stappiaceae</taxon>
        <taxon>Roseibium</taxon>
    </lineage>
</organism>
<gene>
    <name evidence="2" type="ORF">JF539_05905</name>
</gene>
<dbReference type="InterPro" id="IPR050179">
    <property type="entry name" value="Trans_hexapeptide_repeat"/>
</dbReference>
<dbReference type="Proteomes" id="UP000664096">
    <property type="component" value="Unassembled WGS sequence"/>
</dbReference>
<protein>
    <recommendedName>
        <fullName evidence="4">Acyltransferase</fullName>
    </recommendedName>
</protein>
<evidence type="ECO:0000313" key="2">
    <source>
        <dbReference type="EMBL" id="MBN9669865.1"/>
    </source>
</evidence>
<reference evidence="2" key="1">
    <citation type="submission" date="2020-12" db="EMBL/GenBank/DDBJ databases">
        <title>Oil enriched cultivation method for isolating marine PHA-producing bacteria.</title>
        <authorList>
            <person name="Zheng W."/>
            <person name="Yu S."/>
            <person name="Huang Y."/>
        </authorList>
    </citation>
    <scope>NUCLEOTIDE SEQUENCE</scope>
    <source>
        <strain evidence="2">SY-2-12</strain>
    </source>
</reference>
<sequence length="150" mass="16286">MLRSLNQFIRIQRALVAIKRYYLTKIWGMDIHPTALFSLSARLDKTHPKGIHIGEGSYIAFDAAILTHDMTRALRLDTVIGKNCFIGARSIVLPGVTIGDGCVVGSGSVVTKDIPSGCAVAGNPAQIIRQGIETLSFGRLKDRMPPKAQQ</sequence>
<name>A0A939EDI5_9HYPH</name>
<dbReference type="EMBL" id="JAEKJZ010000001">
    <property type="protein sequence ID" value="MBN9669865.1"/>
    <property type="molecule type" value="Genomic_DNA"/>
</dbReference>
<dbReference type="Gene3D" id="2.160.10.10">
    <property type="entry name" value="Hexapeptide repeat proteins"/>
    <property type="match status" value="1"/>
</dbReference>
<dbReference type="PANTHER" id="PTHR43300">
    <property type="entry name" value="ACETYLTRANSFERASE"/>
    <property type="match status" value="1"/>
</dbReference>
<comment type="similarity">
    <text evidence="1">Belongs to the transferase hexapeptide repeat family.</text>
</comment>
<dbReference type="PANTHER" id="PTHR43300:SF11">
    <property type="entry name" value="ACETYLTRANSFERASE RV3034C-RELATED"/>
    <property type="match status" value="1"/>
</dbReference>
<evidence type="ECO:0000256" key="1">
    <source>
        <dbReference type="ARBA" id="ARBA00007274"/>
    </source>
</evidence>
<proteinExistence type="inferred from homology"/>
<dbReference type="AlphaFoldDB" id="A0A939EDI5"/>
<dbReference type="InterPro" id="IPR011004">
    <property type="entry name" value="Trimer_LpxA-like_sf"/>
</dbReference>